<protein>
    <submittedName>
        <fullName evidence="2">AbrB family transcriptional regulator</fullName>
    </submittedName>
</protein>
<feature type="transmembrane region" description="Helical" evidence="1">
    <location>
        <begin position="56"/>
        <end position="77"/>
    </location>
</feature>
<dbReference type="PANTHER" id="PTHR38457">
    <property type="entry name" value="REGULATOR ABRB-RELATED"/>
    <property type="match status" value="1"/>
</dbReference>
<feature type="transmembrane region" description="Helical" evidence="1">
    <location>
        <begin position="89"/>
        <end position="110"/>
    </location>
</feature>
<dbReference type="Proteomes" id="UP001649230">
    <property type="component" value="Chromosome"/>
</dbReference>
<dbReference type="EMBL" id="CP090978">
    <property type="protein sequence ID" value="UJF32476.1"/>
    <property type="molecule type" value="Genomic_DNA"/>
</dbReference>
<feature type="transmembrane region" description="Helical" evidence="1">
    <location>
        <begin position="12"/>
        <end position="36"/>
    </location>
</feature>
<dbReference type="InterPro" id="IPR007820">
    <property type="entry name" value="AbrB_fam"/>
</dbReference>
<accession>A0ABY3SH08</accession>
<proteinExistence type="predicted"/>
<reference evidence="2 3" key="1">
    <citation type="journal article" date="2024" name="Int. J. Syst. Evol. Microbiol.">
        <title>Paenibacillus hexagrammi sp. nov., a novel bacterium isolated from the gut content of Hexagrammos agrammus.</title>
        <authorList>
            <person name="Jung H.K."/>
            <person name="Kim D.G."/>
            <person name="Zin H."/>
            <person name="Park J."/>
            <person name="Jung H."/>
            <person name="Kim Y.O."/>
            <person name="Kong H.J."/>
            <person name="Kim J.W."/>
            <person name="Kim Y.S."/>
        </authorList>
    </citation>
    <scope>NUCLEOTIDE SEQUENCE [LARGE SCALE GENOMIC DNA]</scope>
    <source>
        <strain evidence="2 3">YPD9-1</strain>
    </source>
</reference>
<keyword evidence="1" id="KW-0472">Membrane</keyword>
<gene>
    <name evidence="2" type="ORF">L0M14_22800</name>
</gene>
<evidence type="ECO:0000313" key="2">
    <source>
        <dbReference type="EMBL" id="UJF32476.1"/>
    </source>
</evidence>
<sequence>MDKKWFNSRAARYLLTALVSFIGGCLFTWIGMPIPWLLGPMIVVLLASKWAKLPLVWPGSIRDAGILIVGYSLGLSLTKDALIEIVHQLPSMLLMTVSLIAICIGLALLISKLSGIDFATMMTASIPGGLTQIITLAEEFKEIDVTVVTFFQVSRLMMIVFFVPLLLYSPWLTGAHAGTAVEAAHTAAATWAGLFPNIGLYAIVCLLSAWIGKLIKLPTAYMLGPMIGTALLHLSGYQGPQLPASLLNISQFMIGSYVGLLLQPGKLERKLRTISIAICSGVLLVLSSLGLSMLLSLMHPISPATSLLSMAPGGMDQMGIMAHEVGADLSVVSGYQTFRILFIYFVVSSVLKAAFRMAHRRKNDSSSPHTQHE</sequence>
<keyword evidence="1" id="KW-1133">Transmembrane helix</keyword>
<dbReference type="PIRSF" id="PIRSF038991">
    <property type="entry name" value="Protein_AbrB"/>
    <property type="match status" value="1"/>
</dbReference>
<dbReference type="NCBIfam" id="TIGR03082">
    <property type="entry name" value="Gneg_AbrB_dup"/>
    <property type="match status" value="2"/>
</dbReference>
<dbReference type="PROSITE" id="PS51257">
    <property type="entry name" value="PROKAR_LIPOPROTEIN"/>
    <property type="match status" value="1"/>
</dbReference>
<organism evidence="2 3">
    <name type="scientific">Paenibacillus hexagrammi</name>
    <dbReference type="NCBI Taxonomy" id="2908839"/>
    <lineage>
        <taxon>Bacteria</taxon>
        <taxon>Bacillati</taxon>
        <taxon>Bacillota</taxon>
        <taxon>Bacilli</taxon>
        <taxon>Bacillales</taxon>
        <taxon>Paenibacillaceae</taxon>
        <taxon>Paenibacillus</taxon>
    </lineage>
</organism>
<evidence type="ECO:0000313" key="3">
    <source>
        <dbReference type="Proteomes" id="UP001649230"/>
    </source>
</evidence>
<feature type="transmembrane region" description="Helical" evidence="1">
    <location>
        <begin position="338"/>
        <end position="355"/>
    </location>
</feature>
<dbReference type="InterPro" id="IPR017516">
    <property type="entry name" value="AbrB_dup"/>
</dbReference>
<dbReference type="PANTHER" id="PTHR38457:SF1">
    <property type="entry name" value="REGULATOR ABRB-RELATED"/>
    <property type="match status" value="1"/>
</dbReference>
<feature type="transmembrane region" description="Helical" evidence="1">
    <location>
        <begin position="116"/>
        <end position="135"/>
    </location>
</feature>
<evidence type="ECO:0000256" key="1">
    <source>
        <dbReference type="SAM" id="Phobius"/>
    </source>
</evidence>
<feature type="transmembrane region" description="Helical" evidence="1">
    <location>
        <begin position="188"/>
        <end position="212"/>
    </location>
</feature>
<keyword evidence="3" id="KW-1185">Reference proteome</keyword>
<name>A0ABY3SH08_9BACL</name>
<dbReference type="Pfam" id="PF05145">
    <property type="entry name" value="AbrB"/>
    <property type="match status" value="1"/>
</dbReference>
<keyword evidence="1" id="KW-0812">Transmembrane</keyword>
<dbReference type="RefSeq" id="WP_235118826.1">
    <property type="nucleotide sequence ID" value="NZ_CP090978.1"/>
</dbReference>
<feature type="transmembrane region" description="Helical" evidence="1">
    <location>
        <begin position="274"/>
        <end position="298"/>
    </location>
</feature>